<dbReference type="RefSeq" id="WP_111333543.1">
    <property type="nucleotide sequence ID" value="NZ_CP030032.1"/>
</dbReference>
<dbReference type="SUPFAM" id="SSF140478">
    <property type="entry name" value="LemA-like"/>
    <property type="match status" value="1"/>
</dbReference>
<evidence type="ECO:0000313" key="1">
    <source>
        <dbReference type="EMBL" id="AWV89223.1"/>
    </source>
</evidence>
<keyword evidence="2" id="KW-1185">Reference proteome</keyword>
<dbReference type="AlphaFoldDB" id="A0A2Z4FJU1"/>
<organism evidence="1 2">
    <name type="scientific">Bradymonas sediminis</name>
    <dbReference type="NCBI Taxonomy" id="1548548"/>
    <lineage>
        <taxon>Bacteria</taxon>
        <taxon>Deltaproteobacteria</taxon>
        <taxon>Bradymonadales</taxon>
        <taxon>Bradymonadaceae</taxon>
        <taxon>Bradymonas</taxon>
    </lineage>
</organism>
<gene>
    <name evidence="1" type="ORF">DN745_07660</name>
</gene>
<dbReference type="OrthoDB" id="5507927at2"/>
<proteinExistence type="predicted"/>
<accession>A0A2Z4FJU1</accession>
<reference evidence="1 2" key="1">
    <citation type="submission" date="2018-06" db="EMBL/GenBank/DDBJ databases">
        <title>Lujinxingia sediminis gen. nov. sp. nov., a new facultative anaerobic member of the class Deltaproteobacteria, and proposal of Lujinxingaceae fam. nov.</title>
        <authorList>
            <person name="Guo L.-Y."/>
            <person name="Li C.-M."/>
            <person name="Wang S."/>
            <person name="Du Z.-J."/>
        </authorList>
    </citation>
    <scope>NUCLEOTIDE SEQUENCE [LARGE SCALE GENOMIC DNA]</scope>
    <source>
        <strain evidence="1 2">FA350</strain>
    </source>
</reference>
<dbReference type="Proteomes" id="UP000249799">
    <property type="component" value="Chromosome"/>
</dbReference>
<protein>
    <submittedName>
        <fullName evidence="1">Uncharacterized protein</fullName>
    </submittedName>
</protein>
<evidence type="ECO:0000313" key="2">
    <source>
        <dbReference type="Proteomes" id="UP000249799"/>
    </source>
</evidence>
<dbReference type="EMBL" id="CP030032">
    <property type="protein sequence ID" value="AWV89223.1"/>
    <property type="molecule type" value="Genomic_DNA"/>
</dbReference>
<dbReference type="InterPro" id="IPR023353">
    <property type="entry name" value="LemA-like_dom_sf"/>
</dbReference>
<name>A0A2Z4FJU1_9DELT</name>
<dbReference type="KEGG" id="bsed:DN745_07660"/>
<sequence>MTLNKKLSTTDYDDVDDIIGLAEELRMADRERLSAEEMAEVGEDLGIEQKYIEQARTELVRQREAEGRAAAAAAKRARSLRLGVGIGAGALLLIFGIWAASASSTLADHEAALSAQSAQVASARERQKSVHRLFANRPDSPDKDAELVGAENRLRVEIKRCNEALSRYRRVAGAFPASLWADTQRFEDACENRN</sequence>